<dbReference type="Pfam" id="PF08699">
    <property type="entry name" value="ArgoL1"/>
    <property type="match status" value="1"/>
</dbReference>
<accession>A0A5B6UA81</accession>
<dbReference type="InterPro" id="IPR009000">
    <property type="entry name" value="Transl_B-barrel_sf"/>
</dbReference>
<dbReference type="AlphaFoldDB" id="A0A5B6UA81"/>
<name>A0A5B6UA81_9ROSI</name>
<feature type="region of interest" description="Disordered" evidence="1">
    <location>
        <begin position="1"/>
        <end position="32"/>
    </location>
</feature>
<proteinExistence type="predicted"/>
<gene>
    <name evidence="3" type="ORF">EPI10_018039</name>
</gene>
<dbReference type="SMART" id="SM01163">
    <property type="entry name" value="DUF1785"/>
    <property type="match status" value="1"/>
</dbReference>
<dbReference type="SUPFAM" id="SSF50447">
    <property type="entry name" value="Translation proteins"/>
    <property type="match status" value="1"/>
</dbReference>
<feature type="domain" description="Argonaute linker 1" evidence="2">
    <location>
        <begin position="415"/>
        <end position="464"/>
    </location>
</feature>
<dbReference type="Pfam" id="PF12764">
    <property type="entry name" value="Gly-rich_Ago1"/>
    <property type="match status" value="1"/>
</dbReference>
<dbReference type="Pfam" id="PF16486">
    <property type="entry name" value="ArgoN"/>
    <property type="match status" value="1"/>
</dbReference>
<organism evidence="3 4">
    <name type="scientific">Gossypium australe</name>
    <dbReference type="NCBI Taxonomy" id="47621"/>
    <lineage>
        <taxon>Eukaryota</taxon>
        <taxon>Viridiplantae</taxon>
        <taxon>Streptophyta</taxon>
        <taxon>Embryophyta</taxon>
        <taxon>Tracheophyta</taxon>
        <taxon>Spermatophyta</taxon>
        <taxon>Magnoliopsida</taxon>
        <taxon>eudicotyledons</taxon>
        <taxon>Gunneridae</taxon>
        <taxon>Pentapetalae</taxon>
        <taxon>rosids</taxon>
        <taxon>malvids</taxon>
        <taxon>Malvales</taxon>
        <taxon>Malvaceae</taxon>
        <taxon>Malvoideae</taxon>
        <taxon>Gossypium</taxon>
    </lineage>
</organism>
<dbReference type="InterPro" id="IPR024357">
    <property type="entry name" value="Argonaut_Gly-rich"/>
</dbReference>
<dbReference type="Proteomes" id="UP000325315">
    <property type="component" value="Unassembled WGS sequence"/>
</dbReference>
<evidence type="ECO:0000259" key="2">
    <source>
        <dbReference type="SMART" id="SM01163"/>
    </source>
</evidence>
<dbReference type="OrthoDB" id="10252740at2759"/>
<evidence type="ECO:0000256" key="1">
    <source>
        <dbReference type="SAM" id="MobiDB-lite"/>
    </source>
</evidence>
<feature type="compositionally biased region" description="Gly residues" evidence="1">
    <location>
        <begin position="139"/>
        <end position="150"/>
    </location>
</feature>
<feature type="compositionally biased region" description="Gly residues" evidence="1">
    <location>
        <begin position="118"/>
        <end position="127"/>
    </location>
</feature>
<evidence type="ECO:0000313" key="4">
    <source>
        <dbReference type="Proteomes" id="UP000325315"/>
    </source>
</evidence>
<feature type="compositionally biased region" description="Polar residues" evidence="1">
    <location>
        <begin position="17"/>
        <end position="26"/>
    </location>
</feature>
<evidence type="ECO:0000313" key="3">
    <source>
        <dbReference type="EMBL" id="KAA3454960.1"/>
    </source>
</evidence>
<reference evidence="4" key="1">
    <citation type="journal article" date="2019" name="Plant Biotechnol. J.">
        <title>Genome sequencing of the Australian wild diploid species Gossypium australe highlights disease resistance and delayed gland morphogenesis.</title>
        <authorList>
            <person name="Cai Y."/>
            <person name="Cai X."/>
            <person name="Wang Q."/>
            <person name="Wang P."/>
            <person name="Zhang Y."/>
            <person name="Cai C."/>
            <person name="Xu Y."/>
            <person name="Wang K."/>
            <person name="Zhou Z."/>
            <person name="Wang C."/>
            <person name="Geng S."/>
            <person name="Li B."/>
            <person name="Dong Q."/>
            <person name="Hou Y."/>
            <person name="Wang H."/>
            <person name="Ai P."/>
            <person name="Liu Z."/>
            <person name="Yi F."/>
            <person name="Sun M."/>
            <person name="An G."/>
            <person name="Cheng J."/>
            <person name="Zhang Y."/>
            <person name="Shi Q."/>
            <person name="Xie Y."/>
            <person name="Shi X."/>
            <person name="Chang Y."/>
            <person name="Huang F."/>
            <person name="Chen Y."/>
            <person name="Hong S."/>
            <person name="Mi L."/>
            <person name="Sun Q."/>
            <person name="Zhang L."/>
            <person name="Zhou B."/>
            <person name="Peng R."/>
            <person name="Zhang X."/>
            <person name="Liu F."/>
        </authorList>
    </citation>
    <scope>NUCLEOTIDE SEQUENCE [LARGE SCALE GENOMIC DNA]</scope>
    <source>
        <strain evidence="4">cv. PA1801</strain>
    </source>
</reference>
<dbReference type="EMBL" id="SMMG02000012">
    <property type="protein sequence ID" value="KAA3454960.1"/>
    <property type="molecule type" value="Genomic_DNA"/>
</dbReference>
<feature type="region of interest" description="Disordered" evidence="1">
    <location>
        <begin position="87"/>
        <end position="234"/>
    </location>
</feature>
<dbReference type="SUPFAM" id="SSF101690">
    <property type="entry name" value="PAZ domain"/>
    <property type="match status" value="1"/>
</dbReference>
<sequence length="475" mass="51851">MGNQKQEEDEDNKRETTIASTRSLQPNFKPVGVTPQQLSKFQVFKGKKMPGRMGAKTRTVKNVWVYKIDPARNLMWVRVTIMVRKKRTDVPSAGGESSQSHDTGVGSGRATQRPSQQGGAGGGGYSTGRGLVPQSQQTGRGGYSAGGRGRGTSQQQFAERSPEYQGRGRGGLPQQGGRGSYGSGRGSGGSGGGPFHGGPSRPPYPELHQATQPFHGPASFEAGSSSRPPEHAPLAQSLHIPEESGQAIQPVPSSSKSVRFPLRPGKGCTGTKCIVKANHFFAELPDKDLHQYDVTITPEVASRGVNRSIMEQLVKLYRESYLGKHLPAYDGRKSLYTAGPLPFVSKEFRITLIDDDDGSGMQRRECEFRVVIKLAARADLHHLGLFLQGKQADAPQEALQVLDIVLRELPTSRYCPVGRSFYSPYLGRKQSLGEGIESWRGFYQSIRPTQMGLSLNIGTVFMRILFSLFWPILHA</sequence>
<dbReference type="PANTHER" id="PTHR22891">
    <property type="entry name" value="EUKARYOTIC TRANSLATION INITIATION FACTOR 2C"/>
    <property type="match status" value="1"/>
</dbReference>
<feature type="compositionally biased region" description="Gly residues" evidence="1">
    <location>
        <begin position="167"/>
        <end position="196"/>
    </location>
</feature>
<dbReference type="InterPro" id="IPR032474">
    <property type="entry name" value="Argonaute_N"/>
</dbReference>
<protein>
    <submittedName>
        <fullName evidence="3">Protein argonaute 1-like isoform X1</fullName>
    </submittedName>
</protein>
<dbReference type="InterPro" id="IPR036085">
    <property type="entry name" value="PAZ_dom_sf"/>
</dbReference>
<dbReference type="Gene3D" id="2.40.30.10">
    <property type="entry name" value="Translation factors"/>
    <property type="match status" value="1"/>
</dbReference>
<comment type="caution">
    <text evidence="3">The sequence shown here is derived from an EMBL/GenBank/DDBJ whole genome shotgun (WGS) entry which is preliminary data.</text>
</comment>
<keyword evidence="4" id="KW-1185">Reference proteome</keyword>
<dbReference type="InterPro" id="IPR014811">
    <property type="entry name" value="ArgoL1"/>
</dbReference>